<keyword evidence="7" id="KW-0472">Membrane</keyword>
<keyword evidence="4" id="KW-1000">Mitochondrion outer membrane</keyword>
<evidence type="ECO:0000256" key="1">
    <source>
        <dbReference type="ARBA" id="ARBA00004294"/>
    </source>
</evidence>
<organism evidence="8 9">
    <name type="scientific">Meloidogyne hapla</name>
    <name type="common">Root-knot nematode worm</name>
    <dbReference type="NCBI Taxonomy" id="6305"/>
    <lineage>
        <taxon>Eukaryota</taxon>
        <taxon>Metazoa</taxon>
        <taxon>Ecdysozoa</taxon>
        <taxon>Nematoda</taxon>
        <taxon>Chromadorea</taxon>
        <taxon>Rhabditida</taxon>
        <taxon>Tylenchina</taxon>
        <taxon>Tylenchomorpha</taxon>
        <taxon>Tylenchoidea</taxon>
        <taxon>Meloidogynidae</taxon>
        <taxon>Meloidogyninae</taxon>
        <taxon>Meloidogyne</taxon>
    </lineage>
</organism>
<dbReference type="PANTHER" id="PTHR21508">
    <property type="entry name" value="MITOGUARDIN"/>
    <property type="match status" value="1"/>
</dbReference>
<accession>A0A1I8BH79</accession>
<dbReference type="Pfam" id="PF10265">
    <property type="entry name" value="Miga"/>
    <property type="match status" value="1"/>
</dbReference>
<keyword evidence="6" id="KW-0496">Mitochondrion</keyword>
<evidence type="ECO:0000256" key="3">
    <source>
        <dbReference type="ARBA" id="ARBA00022692"/>
    </source>
</evidence>
<keyword evidence="5" id="KW-1133">Transmembrane helix</keyword>
<protein>
    <submittedName>
        <fullName evidence="9">Uncharacterized protein</fullName>
    </submittedName>
</protein>
<proteinExistence type="inferred from homology"/>
<dbReference type="Proteomes" id="UP000095281">
    <property type="component" value="Unplaced"/>
</dbReference>
<evidence type="ECO:0000256" key="7">
    <source>
        <dbReference type="ARBA" id="ARBA00023136"/>
    </source>
</evidence>
<name>A0A1I8BH79_MELHA</name>
<dbReference type="AlphaFoldDB" id="A0A1I8BH79"/>
<keyword evidence="3" id="KW-0812">Transmembrane</keyword>
<dbReference type="GO" id="GO:0005741">
    <property type="term" value="C:mitochondrial outer membrane"/>
    <property type="evidence" value="ECO:0007669"/>
    <property type="project" value="UniProtKB-SubCell"/>
</dbReference>
<evidence type="ECO:0000256" key="6">
    <source>
        <dbReference type="ARBA" id="ARBA00023128"/>
    </source>
</evidence>
<sequence length="69" mass="8139">MGLFGGSNREYQELCIYLKEQIFGFILEIFNPNKVRFTKVEELACDIKKLLFERMELLQVKLLNELLPA</sequence>
<reference evidence="9" key="1">
    <citation type="submission" date="2016-11" db="UniProtKB">
        <authorList>
            <consortium name="WormBaseParasite"/>
        </authorList>
    </citation>
    <scope>IDENTIFICATION</scope>
</reference>
<evidence type="ECO:0000256" key="5">
    <source>
        <dbReference type="ARBA" id="ARBA00022989"/>
    </source>
</evidence>
<dbReference type="GO" id="GO:0008053">
    <property type="term" value="P:mitochondrial fusion"/>
    <property type="evidence" value="ECO:0007669"/>
    <property type="project" value="InterPro"/>
</dbReference>
<dbReference type="PANTHER" id="PTHR21508:SF5">
    <property type="entry name" value="MITOGUARDIN"/>
    <property type="match status" value="1"/>
</dbReference>
<comment type="subcellular location">
    <subcellularLocation>
        <location evidence="1">Mitochondrion outer membrane</location>
    </subcellularLocation>
</comment>
<dbReference type="InterPro" id="IPR019392">
    <property type="entry name" value="Miga"/>
</dbReference>
<dbReference type="WBParaSite" id="MhA1_Contig239.frz3.gene43">
    <property type="protein sequence ID" value="MhA1_Contig239.frz3.gene43"/>
    <property type="gene ID" value="MhA1_Contig239.frz3.gene43"/>
</dbReference>
<evidence type="ECO:0000256" key="2">
    <source>
        <dbReference type="ARBA" id="ARBA00008969"/>
    </source>
</evidence>
<keyword evidence="8" id="KW-1185">Reference proteome</keyword>
<evidence type="ECO:0000313" key="9">
    <source>
        <dbReference type="WBParaSite" id="MhA1_Contig239.frz3.gene43"/>
    </source>
</evidence>
<evidence type="ECO:0000313" key="8">
    <source>
        <dbReference type="Proteomes" id="UP000095281"/>
    </source>
</evidence>
<comment type="similarity">
    <text evidence="2">Belongs to the mitoguardin family.</text>
</comment>
<evidence type="ECO:0000256" key="4">
    <source>
        <dbReference type="ARBA" id="ARBA00022787"/>
    </source>
</evidence>